<gene>
    <name evidence="3" type="primary">pseG</name>
    <name evidence="3" type="ORF">GCM10008967_07180</name>
</gene>
<evidence type="ECO:0000259" key="2">
    <source>
        <dbReference type="Pfam" id="PF04101"/>
    </source>
</evidence>
<keyword evidence="3" id="KW-0378">Hydrolase</keyword>
<sequence>MNVVIRTDASLEIGTGHVMRCITLARQLEQQGGEIIFICRNFPGNSISFIQSQGFQVFTLVSQEISNHWQWIKEHWRQDAKETKLIINSFNKKIDLLIVDHYGLDAKWESQLRSDVDHILAIDDLADRTHDCDLLLDQNYYLNMRKRYNGLVPDTCIQLLGPNYVLLRDEFLLLDPQEIKRGQNVNNIFVFFGGTDPTGETLKTIQAIQEFPLSGVMFTVVVGATNPQKEQIEKECKKMHNVTYYCQVNNIAELMLKADLAIGAGGTTSWERCYLGLPSISIIVAENQKELSESVAAKGAMCCLGNSTEVTNIDIRKKIIDICNKPMKRNDMIQNCWEIVNPQFVKEKLVIKKIMELQK</sequence>
<comment type="caution">
    <text evidence="3">The sequence shown here is derived from an EMBL/GenBank/DDBJ whole genome shotgun (WGS) entry which is preliminary data.</text>
</comment>
<dbReference type="InterPro" id="IPR007235">
    <property type="entry name" value="Glyco_trans_28_C"/>
</dbReference>
<dbReference type="PANTHER" id="PTHR21015">
    <property type="entry name" value="UDP-N-ACETYLGLUCOSAMINE--N-ACETYLMURAMYL-(PENTAPEPTIDE) PYROPHOSPHORYL-UNDECAPRENOL N-ACETYLGLUCOSAMINE TRANSFERASE 1"/>
    <property type="match status" value="1"/>
</dbReference>
<feature type="domain" description="Glycosyl transferase family 28 C-terminal" evidence="2">
    <location>
        <begin position="204"/>
        <end position="335"/>
    </location>
</feature>
<evidence type="ECO:0000313" key="3">
    <source>
        <dbReference type="EMBL" id="GAA0319214.1"/>
    </source>
</evidence>
<dbReference type="EMBL" id="BAAADJ010000006">
    <property type="protein sequence ID" value="GAA0319214.1"/>
    <property type="molecule type" value="Genomic_DNA"/>
</dbReference>
<dbReference type="Gene3D" id="3.40.50.11190">
    <property type="match status" value="1"/>
</dbReference>
<proteinExistence type="predicted"/>
<dbReference type="SUPFAM" id="SSF53756">
    <property type="entry name" value="UDP-Glycosyltransferase/glycogen phosphorylase"/>
    <property type="match status" value="1"/>
</dbReference>
<protein>
    <submittedName>
        <fullName evidence="3">UDP-2,4-diacetamido-2,4, 6-trideoxy-beta-L-altropyranose hydrolase</fullName>
    </submittedName>
</protein>
<organism evidence="3 4">
    <name type="scientific">Bacillus carboniphilus</name>
    <dbReference type="NCBI Taxonomy" id="86663"/>
    <lineage>
        <taxon>Bacteria</taxon>
        <taxon>Bacillati</taxon>
        <taxon>Bacillota</taxon>
        <taxon>Bacilli</taxon>
        <taxon>Bacillales</taxon>
        <taxon>Bacillaceae</taxon>
        <taxon>Bacillus</taxon>
    </lineage>
</organism>
<dbReference type="RefSeq" id="WP_343796451.1">
    <property type="nucleotide sequence ID" value="NZ_BAAADJ010000006.1"/>
</dbReference>
<keyword evidence="4" id="KW-1185">Reference proteome</keyword>
<accession>A0ABN0VWS0</accession>
<dbReference type="Gene3D" id="3.40.50.2000">
    <property type="entry name" value="Glycogen Phosphorylase B"/>
    <property type="match status" value="1"/>
</dbReference>
<dbReference type="Proteomes" id="UP001500782">
    <property type="component" value="Unassembled WGS sequence"/>
</dbReference>
<evidence type="ECO:0000256" key="1">
    <source>
        <dbReference type="ARBA" id="ARBA00023136"/>
    </source>
</evidence>
<name>A0ABN0VWS0_9BACI</name>
<dbReference type="GO" id="GO:0016787">
    <property type="term" value="F:hydrolase activity"/>
    <property type="evidence" value="ECO:0007669"/>
    <property type="project" value="UniProtKB-KW"/>
</dbReference>
<dbReference type="Pfam" id="PF04101">
    <property type="entry name" value="Glyco_tran_28_C"/>
    <property type="match status" value="1"/>
</dbReference>
<dbReference type="PANTHER" id="PTHR21015:SF22">
    <property type="entry name" value="GLYCOSYLTRANSFERASE"/>
    <property type="match status" value="1"/>
</dbReference>
<evidence type="ECO:0000313" key="4">
    <source>
        <dbReference type="Proteomes" id="UP001500782"/>
    </source>
</evidence>
<dbReference type="NCBIfam" id="TIGR03590">
    <property type="entry name" value="PseG"/>
    <property type="match status" value="1"/>
</dbReference>
<reference evidence="3 4" key="1">
    <citation type="journal article" date="2019" name="Int. J. Syst. Evol. Microbiol.">
        <title>The Global Catalogue of Microorganisms (GCM) 10K type strain sequencing project: providing services to taxonomists for standard genome sequencing and annotation.</title>
        <authorList>
            <consortium name="The Broad Institute Genomics Platform"/>
            <consortium name="The Broad Institute Genome Sequencing Center for Infectious Disease"/>
            <person name="Wu L."/>
            <person name="Ma J."/>
        </authorList>
    </citation>
    <scope>NUCLEOTIDE SEQUENCE [LARGE SCALE GENOMIC DNA]</scope>
    <source>
        <strain evidence="3 4">JCM 9731</strain>
    </source>
</reference>
<keyword evidence="1" id="KW-0472">Membrane</keyword>
<dbReference type="InterPro" id="IPR020023">
    <property type="entry name" value="PseG"/>
</dbReference>